<reference evidence="1" key="1">
    <citation type="submission" date="2021-01" db="EMBL/GenBank/DDBJ databases">
        <title>Whole genome shotgun sequence of Actinoplanes cyaneus NBRC 14990.</title>
        <authorList>
            <person name="Komaki H."/>
            <person name="Tamura T."/>
        </authorList>
    </citation>
    <scope>NUCLEOTIDE SEQUENCE</scope>
    <source>
        <strain evidence="1">NBRC 14990</strain>
    </source>
</reference>
<organism evidence="1 2">
    <name type="scientific">Actinoplanes cyaneus</name>
    <dbReference type="NCBI Taxonomy" id="52696"/>
    <lineage>
        <taxon>Bacteria</taxon>
        <taxon>Bacillati</taxon>
        <taxon>Actinomycetota</taxon>
        <taxon>Actinomycetes</taxon>
        <taxon>Micromonosporales</taxon>
        <taxon>Micromonosporaceae</taxon>
        <taxon>Actinoplanes</taxon>
    </lineage>
</organism>
<proteinExistence type="predicted"/>
<name>A0A919MBX3_9ACTN</name>
<dbReference type="AlphaFoldDB" id="A0A919MBX3"/>
<evidence type="ECO:0000313" key="1">
    <source>
        <dbReference type="EMBL" id="GID65541.1"/>
    </source>
</evidence>
<sequence length="101" mass="10893">MAERNVRSEVSSADNGYELQMPTLATARAALTGFYGPHAEDIWRTLLFSAGLTGEETDRTAFGRLISAMQVAEPMTRLCARGLAVRAAAYERLVAPMKGTG</sequence>
<comment type="caution">
    <text evidence="1">The sequence shown here is derived from an EMBL/GenBank/DDBJ whole genome shotgun (WGS) entry which is preliminary data.</text>
</comment>
<dbReference type="EMBL" id="BOMH01000026">
    <property type="protein sequence ID" value="GID65541.1"/>
    <property type="molecule type" value="Genomic_DNA"/>
</dbReference>
<protein>
    <submittedName>
        <fullName evidence="1">Uncharacterized protein</fullName>
    </submittedName>
</protein>
<dbReference type="Proteomes" id="UP000619479">
    <property type="component" value="Unassembled WGS sequence"/>
</dbReference>
<keyword evidence="2" id="KW-1185">Reference proteome</keyword>
<evidence type="ECO:0000313" key="2">
    <source>
        <dbReference type="Proteomes" id="UP000619479"/>
    </source>
</evidence>
<accession>A0A919MBX3</accession>
<gene>
    <name evidence="1" type="ORF">Acy02nite_34220</name>
</gene>